<dbReference type="EMBL" id="JAAMOD010000229">
    <property type="protein sequence ID" value="KAF5234483.1"/>
    <property type="molecule type" value="Genomic_DNA"/>
</dbReference>
<keyword evidence="4" id="KW-1185">Reference proteome</keyword>
<organism evidence="3 4">
    <name type="scientific">Fusarium austroamericanum</name>
    <dbReference type="NCBI Taxonomy" id="282268"/>
    <lineage>
        <taxon>Eukaryota</taxon>
        <taxon>Fungi</taxon>
        <taxon>Dikarya</taxon>
        <taxon>Ascomycota</taxon>
        <taxon>Pezizomycotina</taxon>
        <taxon>Sordariomycetes</taxon>
        <taxon>Hypocreomycetidae</taxon>
        <taxon>Hypocreales</taxon>
        <taxon>Nectriaceae</taxon>
        <taxon>Fusarium</taxon>
    </lineage>
</organism>
<protein>
    <submittedName>
        <fullName evidence="3">Uncharacterized protein</fullName>
    </submittedName>
</protein>
<evidence type="ECO:0000256" key="2">
    <source>
        <dbReference type="SAM" id="MobiDB-lite"/>
    </source>
</evidence>
<feature type="compositionally biased region" description="Polar residues" evidence="2">
    <location>
        <begin position="1"/>
        <end position="15"/>
    </location>
</feature>
<feature type="coiled-coil region" evidence="1">
    <location>
        <begin position="92"/>
        <end position="156"/>
    </location>
</feature>
<proteinExistence type="predicted"/>
<reference evidence="3 4" key="1">
    <citation type="submission" date="2020-02" db="EMBL/GenBank/DDBJ databases">
        <title>Identification and distribution of gene clusters putatively required for synthesis of sphingolipid metabolism inhibitors in phylogenetically diverse species of the filamentous fungus Fusarium.</title>
        <authorList>
            <person name="Kim H.-S."/>
            <person name="Busman M."/>
            <person name="Brown D.W."/>
            <person name="Divon H."/>
            <person name="Uhlig S."/>
            <person name="Proctor R.H."/>
        </authorList>
    </citation>
    <scope>NUCLEOTIDE SEQUENCE [LARGE SCALE GENOMIC DNA]</scope>
    <source>
        <strain evidence="3 4">NRRL 2903</strain>
    </source>
</reference>
<gene>
    <name evidence="3" type="ORF">FAUST_7571</name>
</gene>
<accession>A0AAN5Z677</accession>
<evidence type="ECO:0000313" key="4">
    <source>
        <dbReference type="Proteomes" id="UP000537989"/>
    </source>
</evidence>
<evidence type="ECO:0000313" key="3">
    <source>
        <dbReference type="EMBL" id="KAF5234483.1"/>
    </source>
</evidence>
<dbReference type="Proteomes" id="UP000537989">
    <property type="component" value="Unassembled WGS sequence"/>
</dbReference>
<name>A0AAN5Z677_FUSAU</name>
<sequence length="166" mass="19348">MSLSTPQQVSGGTDRQAQEQDEITIRHRAQFRIQTHRFLQNITQLVQDWKSQAKTDFFKNLEMRGKVEGSALTTEEYVELCGAMIENRELIISSMKRGNEVFEKEIENLKSDPVEAMSDLITERYEACVETRNQVIADLEKERLELVNKKNESDESEYSVHWIFKS</sequence>
<keyword evidence="1" id="KW-0175">Coiled coil</keyword>
<comment type="caution">
    <text evidence="3">The sequence shown here is derived from an EMBL/GenBank/DDBJ whole genome shotgun (WGS) entry which is preliminary data.</text>
</comment>
<dbReference type="AlphaFoldDB" id="A0AAN5Z677"/>
<feature type="region of interest" description="Disordered" evidence="2">
    <location>
        <begin position="1"/>
        <end position="20"/>
    </location>
</feature>
<evidence type="ECO:0000256" key="1">
    <source>
        <dbReference type="SAM" id="Coils"/>
    </source>
</evidence>